<keyword evidence="2 3" id="KW-0175">Coiled coil</keyword>
<dbReference type="InterPro" id="IPR035969">
    <property type="entry name" value="Rab-GAP_TBC_sf"/>
</dbReference>
<dbReference type="SMART" id="SM00164">
    <property type="entry name" value="TBC"/>
    <property type="match status" value="1"/>
</dbReference>
<dbReference type="Proteomes" id="UP000266861">
    <property type="component" value="Unassembled WGS sequence"/>
</dbReference>
<name>A0A397GHJ0_9GLOM</name>
<evidence type="ECO:0000313" key="7">
    <source>
        <dbReference type="Proteomes" id="UP000266861"/>
    </source>
</evidence>
<keyword evidence="7" id="KW-1185">Reference proteome</keyword>
<dbReference type="FunFam" id="1.10.8.270:FF:000001">
    <property type="entry name" value="TBC1 domain family member 1"/>
    <property type="match status" value="1"/>
</dbReference>
<dbReference type="Gene3D" id="1.10.8.270">
    <property type="entry name" value="putative rabgap domain of human tbc1 domain family member 14 like domains"/>
    <property type="match status" value="1"/>
</dbReference>
<evidence type="ECO:0000256" key="4">
    <source>
        <dbReference type="SAM" id="MobiDB-lite"/>
    </source>
</evidence>
<comment type="caution">
    <text evidence="6">The sequence shown here is derived from an EMBL/GenBank/DDBJ whole genome shotgun (WGS) entry which is preliminary data.</text>
</comment>
<organism evidence="6 7">
    <name type="scientific">Diversispora epigaea</name>
    <dbReference type="NCBI Taxonomy" id="1348612"/>
    <lineage>
        <taxon>Eukaryota</taxon>
        <taxon>Fungi</taxon>
        <taxon>Fungi incertae sedis</taxon>
        <taxon>Mucoromycota</taxon>
        <taxon>Glomeromycotina</taxon>
        <taxon>Glomeromycetes</taxon>
        <taxon>Diversisporales</taxon>
        <taxon>Diversisporaceae</taxon>
        <taxon>Diversispora</taxon>
    </lineage>
</organism>
<evidence type="ECO:0000256" key="2">
    <source>
        <dbReference type="ARBA" id="ARBA00023054"/>
    </source>
</evidence>
<feature type="compositionally biased region" description="Polar residues" evidence="4">
    <location>
        <begin position="112"/>
        <end position="123"/>
    </location>
</feature>
<evidence type="ECO:0000256" key="1">
    <source>
        <dbReference type="ARBA" id="ARBA00022468"/>
    </source>
</evidence>
<protein>
    <recommendedName>
        <fullName evidence="5">Rab-GAP TBC domain-containing protein</fullName>
    </recommendedName>
</protein>
<evidence type="ECO:0000256" key="3">
    <source>
        <dbReference type="SAM" id="Coils"/>
    </source>
</evidence>
<dbReference type="PANTHER" id="PTHR47219:SF9">
    <property type="entry name" value="GTPASE ACTIVATING PROTEIN AND CENTROSOME-ASSOCIATED, ISOFORM B"/>
    <property type="match status" value="1"/>
</dbReference>
<dbReference type="InterPro" id="IPR050302">
    <property type="entry name" value="Rab_GAP_TBC_domain"/>
</dbReference>
<feature type="coiled-coil region" evidence="3">
    <location>
        <begin position="141"/>
        <end position="176"/>
    </location>
</feature>
<dbReference type="PROSITE" id="PS50086">
    <property type="entry name" value="TBC_RABGAP"/>
    <property type="match status" value="1"/>
</dbReference>
<proteinExistence type="predicted"/>
<dbReference type="Gene3D" id="1.10.10.750">
    <property type="entry name" value="Ypt/Rab-GAP domain of gyp1p, domain 1"/>
    <property type="match status" value="1"/>
</dbReference>
<feature type="domain" description="Rab-GAP TBC" evidence="5">
    <location>
        <begin position="526"/>
        <end position="711"/>
    </location>
</feature>
<dbReference type="AlphaFoldDB" id="A0A397GHJ0"/>
<gene>
    <name evidence="6" type="ORF">Glove_508g3</name>
</gene>
<feature type="region of interest" description="Disordered" evidence="4">
    <location>
        <begin position="292"/>
        <end position="311"/>
    </location>
</feature>
<keyword evidence="1" id="KW-0343">GTPase activation</keyword>
<accession>A0A397GHJ0</accession>
<dbReference type="GO" id="GO:0005096">
    <property type="term" value="F:GTPase activator activity"/>
    <property type="evidence" value="ECO:0007669"/>
    <property type="project" value="UniProtKB-KW"/>
</dbReference>
<feature type="coiled-coil region" evidence="3">
    <location>
        <begin position="780"/>
        <end position="930"/>
    </location>
</feature>
<feature type="compositionally biased region" description="Low complexity" evidence="4">
    <location>
        <begin position="292"/>
        <end position="301"/>
    </location>
</feature>
<dbReference type="SUPFAM" id="SSF47923">
    <property type="entry name" value="Ypt/Rab-GAP domain of gyp1p"/>
    <property type="match status" value="2"/>
</dbReference>
<dbReference type="FunFam" id="1.10.10.750:FF:000003">
    <property type="entry name" value="GTPase activating protein (Evi5)"/>
    <property type="match status" value="1"/>
</dbReference>
<evidence type="ECO:0000259" key="5">
    <source>
        <dbReference type="PROSITE" id="PS50086"/>
    </source>
</evidence>
<feature type="compositionally biased region" description="Basic and acidic residues" evidence="4">
    <location>
        <begin position="124"/>
        <end position="136"/>
    </location>
</feature>
<dbReference type="Gene3D" id="1.10.472.80">
    <property type="entry name" value="Ypt/Rab-GAP domain of gyp1p, domain 3"/>
    <property type="match status" value="1"/>
</dbReference>
<dbReference type="EMBL" id="PQFF01000440">
    <property type="protein sequence ID" value="RHZ49947.1"/>
    <property type="molecule type" value="Genomic_DNA"/>
</dbReference>
<feature type="region of interest" description="Disordered" evidence="4">
    <location>
        <begin position="376"/>
        <end position="398"/>
    </location>
</feature>
<dbReference type="STRING" id="1348612.A0A397GHJ0"/>
<dbReference type="InterPro" id="IPR000195">
    <property type="entry name" value="Rab-GAP-TBC_dom"/>
</dbReference>
<reference evidence="6 7" key="1">
    <citation type="submission" date="2018-08" db="EMBL/GenBank/DDBJ databases">
        <title>Genome and evolution of the arbuscular mycorrhizal fungus Diversispora epigaea (formerly Glomus versiforme) and its bacterial endosymbionts.</title>
        <authorList>
            <person name="Sun X."/>
            <person name="Fei Z."/>
            <person name="Harrison M."/>
        </authorList>
    </citation>
    <scope>NUCLEOTIDE SEQUENCE [LARGE SCALE GENOMIC DNA]</scope>
    <source>
        <strain evidence="6 7">IT104</strain>
    </source>
</reference>
<dbReference type="Pfam" id="PF23436">
    <property type="entry name" value="RabGap-TBC_2"/>
    <property type="match status" value="1"/>
</dbReference>
<evidence type="ECO:0000313" key="6">
    <source>
        <dbReference type="EMBL" id="RHZ49947.1"/>
    </source>
</evidence>
<dbReference type="FunFam" id="1.10.472.80:FF:000027">
    <property type="entry name" value="GTPase activating protein (Evi5)"/>
    <property type="match status" value="1"/>
</dbReference>
<dbReference type="PANTHER" id="PTHR47219">
    <property type="entry name" value="RAB GTPASE-ACTIVATING PROTEIN 1-LIKE"/>
    <property type="match status" value="1"/>
</dbReference>
<sequence>MLAVVETNLVNEQDNLNTNHFVHAESEVNVSFDTISNPKDEPNNHTLTFEDPEVLGNQNKYDEKDENNKIEQKTSQNDIFDSYEERESKSSSVYSVDENYLEDQIDSFLNDYQSHKSSTSTDSIRTDVSSKDRDSDTSYDLMEVEKEMNGKKDTIEEKVEKEVNGKKDTIEEKDKEVGIEKIEENDKKDMVEEKEEKDKEVTIEEKDDGNDEPISLLSPVVNADESTKKESENYSLTNIEERSTEISLDKSIDFINQTEERQNNLDDKPIENTENVVIEKENIENFVNTENVENVKNSENSESADKSMDNFSSRINSMSSYEKNDIESIDFSNFNSSKTSSFSSISIHNSNELTNEIIEKNNADYRVSVASLGENPELNDISLDDDSQNSAETPKEWSFNDWTFPKTPNTFKTLSSFFNPRSPISPISSKIEDRRLSNVSMMSTGSNYDLLLARLEKENQMLQEDPKARRMSLQGIADIKANFDRVQNESANDDEIDWDFWGQLISDYETIARAQPRQLSKTIQKGIPPALRGMIWQLMSKSKDSELESKYAQLLKETSPHEKMIMRDLNRTFPKHKYFQDQDGIGQEGLFNVVKAYSLYDKEVGYCQGISFVVGPLLLNMPDEEAFCVLLRLMKYYNMRGHFLPGMDGLQLKLFQFDRLVEEWLPKLHEHLQSQGINSSMYASQWFMTLFAYKFPLPLVFRIYDTIFNEGIESIFRFSIALLKKNEKKLLEMEFEKLLEYLKNGLFESYQITPTGVLAQMVATEIQYKTNEFVMDAFNIRITTKKLNKYQQAYHQFQEQERRRIMLESEANEKIRTNNYHLSNRVKNLEGSLQQLDREHVELANELVMKKVEVDRLNDENAELRSTISSLRKNLNEKPEGVEQILQKNITLVEKNNALEDQLINLENMLIEIKMKYAESENEREVLKRKWIDLKKALGE</sequence>
<feature type="region of interest" description="Disordered" evidence="4">
    <location>
        <begin position="112"/>
        <end position="138"/>
    </location>
</feature>
<dbReference type="GO" id="GO:0031267">
    <property type="term" value="F:small GTPase binding"/>
    <property type="evidence" value="ECO:0007669"/>
    <property type="project" value="TreeGrafter"/>
</dbReference>
<dbReference type="OrthoDB" id="295078at2759"/>